<accession>A0A9P6SY19</accession>
<keyword evidence="1" id="KW-0862">Zinc</keyword>
<evidence type="ECO:0000256" key="2">
    <source>
        <dbReference type="SAM" id="MobiDB-lite"/>
    </source>
</evidence>
<dbReference type="AlphaFoldDB" id="A0A9P6SY19"/>
<dbReference type="InterPro" id="IPR013083">
    <property type="entry name" value="Znf_RING/FYVE/PHD"/>
</dbReference>
<dbReference type="SMART" id="SM00184">
    <property type="entry name" value="RING"/>
    <property type="match status" value="1"/>
</dbReference>
<organism evidence="4 5">
    <name type="scientific">Entomortierella chlamydospora</name>
    <dbReference type="NCBI Taxonomy" id="101097"/>
    <lineage>
        <taxon>Eukaryota</taxon>
        <taxon>Fungi</taxon>
        <taxon>Fungi incertae sedis</taxon>
        <taxon>Mucoromycota</taxon>
        <taxon>Mortierellomycotina</taxon>
        <taxon>Mortierellomycetes</taxon>
        <taxon>Mortierellales</taxon>
        <taxon>Mortierellaceae</taxon>
        <taxon>Entomortierella</taxon>
    </lineage>
</organism>
<sequence>MNCYTYPPMFTSHGYQPSIFMDSCPKHICSAERQSRSRNRVSSEHNDRAEVRLADYIQIRLDSPPSVPPSMPTTTATVMSVLSPALMPNAPHNIVGDFFNAEISSDDGSMEWESCASSPLVQTVPDVNSRSTSPFLGLEQSISSSSSVTPIAEMEAPITLAFQNHTMAPHLSFRGRSQSIFLTAGTSSDSRMHRRVRDLLHNTSVQKIRSWLKSTIESCALEQWRNMTLLRHLTEIAAVPKTTALDSMDQTSSNGGDCPICFKSGTIMKVIATCGHMICWKCEKDLDRAGNIACPMCRRIRLASTYKNVEDLFRSTIGLHPRDYTHEYCTPSAALCGTTTLFLQVTDGYDCSDDDDQAEVEHELTDRYLWEQSASFLEHLQSVERCPLKQYFQLNAVQDLCFKPSTEQHLPEYNDQAIIEPPTSGLVLPAHRLYIALIHFCIDMLTLPKLTEFQLQPQFKREAMLLELVTLFLVPTDEFSPRGPYRIFNAPAWIEHGQYILARIYRFIQSKARQNMREFADDERLEADQAARVAADAAVPSTPIPRHILYLGTWRWTWIAQSLVILLTWIQTAQSNPSMVPLVASWSGPSSLGKRSPSDGENPRPLKRRRLRRGAVVQSL</sequence>
<evidence type="ECO:0000313" key="5">
    <source>
        <dbReference type="Proteomes" id="UP000703661"/>
    </source>
</evidence>
<feature type="domain" description="RING-type" evidence="3">
    <location>
        <begin position="258"/>
        <end position="298"/>
    </location>
</feature>
<comment type="caution">
    <text evidence="4">The sequence shown here is derived from an EMBL/GenBank/DDBJ whole genome shotgun (WGS) entry which is preliminary data.</text>
</comment>
<keyword evidence="5" id="KW-1185">Reference proteome</keyword>
<gene>
    <name evidence="4" type="ORF">BGZ80_001026</name>
</gene>
<proteinExistence type="predicted"/>
<dbReference type="Gene3D" id="3.30.40.10">
    <property type="entry name" value="Zinc/RING finger domain, C3HC4 (zinc finger)"/>
    <property type="match status" value="1"/>
</dbReference>
<evidence type="ECO:0000256" key="1">
    <source>
        <dbReference type="PROSITE-ProRule" id="PRU00175"/>
    </source>
</evidence>
<reference evidence="4" key="1">
    <citation type="journal article" date="2020" name="Fungal Divers.">
        <title>Resolving the Mortierellaceae phylogeny through synthesis of multi-gene phylogenetics and phylogenomics.</title>
        <authorList>
            <person name="Vandepol N."/>
            <person name="Liber J."/>
            <person name="Desiro A."/>
            <person name="Na H."/>
            <person name="Kennedy M."/>
            <person name="Barry K."/>
            <person name="Grigoriev I.V."/>
            <person name="Miller A.N."/>
            <person name="O'Donnell K."/>
            <person name="Stajich J.E."/>
            <person name="Bonito G."/>
        </authorList>
    </citation>
    <scope>NUCLEOTIDE SEQUENCE</scope>
    <source>
        <strain evidence="4">NRRL 2769</strain>
    </source>
</reference>
<name>A0A9P6SY19_9FUNG</name>
<protein>
    <recommendedName>
        <fullName evidence="3">RING-type domain-containing protein</fullName>
    </recommendedName>
</protein>
<keyword evidence="1" id="KW-0863">Zinc-finger</keyword>
<dbReference type="PROSITE" id="PS50089">
    <property type="entry name" value="ZF_RING_2"/>
    <property type="match status" value="1"/>
</dbReference>
<feature type="region of interest" description="Disordered" evidence="2">
    <location>
        <begin position="587"/>
        <end position="620"/>
    </location>
</feature>
<dbReference type="GO" id="GO:0008270">
    <property type="term" value="F:zinc ion binding"/>
    <property type="evidence" value="ECO:0007669"/>
    <property type="project" value="UniProtKB-KW"/>
</dbReference>
<dbReference type="Pfam" id="PF13920">
    <property type="entry name" value="zf-C3HC4_3"/>
    <property type="match status" value="1"/>
</dbReference>
<dbReference type="InterPro" id="IPR001841">
    <property type="entry name" value="Znf_RING"/>
</dbReference>
<evidence type="ECO:0000313" key="4">
    <source>
        <dbReference type="EMBL" id="KAG0010999.1"/>
    </source>
</evidence>
<evidence type="ECO:0000259" key="3">
    <source>
        <dbReference type="PROSITE" id="PS50089"/>
    </source>
</evidence>
<keyword evidence="1" id="KW-0479">Metal-binding</keyword>
<dbReference type="SUPFAM" id="SSF57850">
    <property type="entry name" value="RING/U-box"/>
    <property type="match status" value="1"/>
</dbReference>
<dbReference type="EMBL" id="JAAAID010001227">
    <property type="protein sequence ID" value="KAG0010999.1"/>
    <property type="molecule type" value="Genomic_DNA"/>
</dbReference>
<dbReference type="Proteomes" id="UP000703661">
    <property type="component" value="Unassembled WGS sequence"/>
</dbReference>